<dbReference type="AlphaFoldDB" id="A0A7J5ZNW2"/>
<comment type="caution">
    <text evidence="2">The sequence shown here is derived from an EMBL/GenBank/DDBJ whole genome shotgun (WGS) entry which is preliminary data.</text>
</comment>
<feature type="compositionally biased region" description="Basic residues" evidence="1">
    <location>
        <begin position="180"/>
        <end position="189"/>
    </location>
</feature>
<evidence type="ECO:0000313" key="2">
    <source>
        <dbReference type="EMBL" id="KAF4071479.1"/>
    </source>
</evidence>
<proteinExistence type="predicted"/>
<feature type="compositionally biased region" description="Basic residues" evidence="1">
    <location>
        <begin position="205"/>
        <end position="216"/>
    </location>
</feature>
<dbReference type="PROSITE" id="PS51257">
    <property type="entry name" value="PROKAR_LIPOPROTEIN"/>
    <property type="match status" value="1"/>
</dbReference>
<accession>A0A7J5ZNW2</accession>
<gene>
    <name evidence="2" type="ORF">AMELA_G00273790</name>
</gene>
<feature type="region of interest" description="Disordered" evidence="1">
    <location>
        <begin position="144"/>
        <end position="216"/>
    </location>
</feature>
<organism evidence="2 3">
    <name type="scientific">Ameiurus melas</name>
    <name type="common">Black bullhead</name>
    <name type="synonym">Silurus melas</name>
    <dbReference type="NCBI Taxonomy" id="219545"/>
    <lineage>
        <taxon>Eukaryota</taxon>
        <taxon>Metazoa</taxon>
        <taxon>Chordata</taxon>
        <taxon>Craniata</taxon>
        <taxon>Vertebrata</taxon>
        <taxon>Euteleostomi</taxon>
        <taxon>Actinopterygii</taxon>
        <taxon>Neopterygii</taxon>
        <taxon>Teleostei</taxon>
        <taxon>Ostariophysi</taxon>
        <taxon>Siluriformes</taxon>
        <taxon>Ictaluridae</taxon>
        <taxon>Ameiurus</taxon>
    </lineage>
</organism>
<evidence type="ECO:0000256" key="1">
    <source>
        <dbReference type="SAM" id="MobiDB-lite"/>
    </source>
</evidence>
<feature type="region of interest" description="Disordered" evidence="1">
    <location>
        <begin position="101"/>
        <end position="124"/>
    </location>
</feature>
<keyword evidence="3" id="KW-1185">Reference proteome</keyword>
<evidence type="ECO:0000313" key="3">
    <source>
        <dbReference type="Proteomes" id="UP000593565"/>
    </source>
</evidence>
<feature type="compositionally biased region" description="Basic and acidic residues" evidence="1">
    <location>
        <begin position="113"/>
        <end position="124"/>
    </location>
</feature>
<dbReference type="EMBL" id="JAAGNN010000027">
    <property type="protein sequence ID" value="KAF4071479.1"/>
    <property type="molecule type" value="Genomic_DNA"/>
</dbReference>
<dbReference type="Proteomes" id="UP000593565">
    <property type="component" value="Unassembled WGS sequence"/>
</dbReference>
<sequence>MRIACPRSISTLIGGSACPQSVSAHTAVRDYIPCFGNFIYGTRALDVLPGSITLSPTTMSNLLGVSRASVFTTRTEDPSDVFTINHAKVYVRATKTEMEVTRRRDSSGQFSDNSDHDCEESSTKCNECGKNRAIMARYSEGYGTEEECVQSDPQRESDADADVEDADTRLQVVGSLQRISSRKRRRQRVTRQDTTESEDDGGQSHRNHRWSLRLSPHRSPNRTILEESVSQFHQLQHISVLVTVSCFSS</sequence>
<protein>
    <submittedName>
        <fullName evidence="2">Uncharacterized protein</fullName>
    </submittedName>
</protein>
<name>A0A7J5ZNW2_AMEME</name>
<reference evidence="2 3" key="1">
    <citation type="submission" date="2020-02" db="EMBL/GenBank/DDBJ databases">
        <title>A chromosome-scale genome assembly of the black bullhead catfish (Ameiurus melas).</title>
        <authorList>
            <person name="Wen M."/>
            <person name="Zham M."/>
            <person name="Cabau C."/>
            <person name="Klopp C."/>
            <person name="Donnadieu C."/>
            <person name="Roques C."/>
            <person name="Bouchez O."/>
            <person name="Lampietro C."/>
            <person name="Jouanno E."/>
            <person name="Herpin A."/>
            <person name="Louis A."/>
            <person name="Berthelot C."/>
            <person name="Parey E."/>
            <person name="Roest-Crollius H."/>
            <person name="Braasch I."/>
            <person name="Postlethwait J."/>
            <person name="Robinson-Rechavi M."/>
            <person name="Echchiki A."/>
            <person name="Begum T."/>
            <person name="Montfort J."/>
            <person name="Schartl M."/>
            <person name="Bobe J."/>
            <person name="Guiguen Y."/>
        </authorList>
    </citation>
    <scope>NUCLEOTIDE SEQUENCE [LARGE SCALE GENOMIC DNA]</scope>
    <source>
        <strain evidence="2">M_S1</strain>
        <tissue evidence="2">Blood</tissue>
    </source>
</reference>